<evidence type="ECO:0000256" key="7">
    <source>
        <dbReference type="ARBA" id="ARBA00023186"/>
    </source>
</evidence>
<evidence type="ECO:0000256" key="6">
    <source>
        <dbReference type="ARBA" id="ARBA00023136"/>
    </source>
</evidence>
<keyword evidence="3" id="KW-0997">Cell inner membrane</keyword>
<keyword evidence="14" id="KW-1185">Reference proteome</keyword>
<dbReference type="Pfam" id="PF13623">
    <property type="entry name" value="SurA_N_2"/>
    <property type="match status" value="1"/>
</dbReference>
<dbReference type="OrthoDB" id="9812372at2"/>
<evidence type="ECO:0000256" key="11">
    <source>
        <dbReference type="PROSITE-ProRule" id="PRU00278"/>
    </source>
</evidence>
<comment type="similarity">
    <text evidence="8">Belongs to the PpiD chaperone family.</text>
</comment>
<dbReference type="SUPFAM" id="SSF109998">
    <property type="entry name" value="Triger factor/SurA peptide-binding domain-like"/>
    <property type="match status" value="1"/>
</dbReference>
<evidence type="ECO:0000256" key="5">
    <source>
        <dbReference type="ARBA" id="ARBA00022989"/>
    </source>
</evidence>
<evidence type="ECO:0000256" key="3">
    <source>
        <dbReference type="ARBA" id="ARBA00022519"/>
    </source>
</evidence>
<dbReference type="InterPro" id="IPR023058">
    <property type="entry name" value="PPIase_PpiC_CS"/>
</dbReference>
<dbReference type="GO" id="GO:0003755">
    <property type="term" value="F:peptidyl-prolyl cis-trans isomerase activity"/>
    <property type="evidence" value="ECO:0007669"/>
    <property type="project" value="UniProtKB-KW"/>
</dbReference>
<keyword evidence="4" id="KW-0812">Transmembrane</keyword>
<keyword evidence="2" id="KW-1003">Cell membrane</keyword>
<evidence type="ECO:0000256" key="9">
    <source>
        <dbReference type="ARBA" id="ARBA00040743"/>
    </source>
</evidence>
<dbReference type="Gene3D" id="3.10.50.40">
    <property type="match status" value="1"/>
</dbReference>
<evidence type="ECO:0000256" key="2">
    <source>
        <dbReference type="ARBA" id="ARBA00022475"/>
    </source>
</evidence>
<evidence type="ECO:0000256" key="8">
    <source>
        <dbReference type="ARBA" id="ARBA00038408"/>
    </source>
</evidence>
<name>A0A1H1NNC4_MUCMA</name>
<sequence>MGIMGFLRNRMGLILVIVIGFALFAFIAGEVIHYGSSFFHGDSNEIGEVAGEKIAYDDFNKRVEENTANFKQQSRQDEINPQITSYIQENTWNQVVSEKILEKEMDKLGLVVGDDEIKSLIQGDNPSPQIIQAFGNPQTGQVDRTKLMNFLSNLSAAKADDPIRARWDAFVQQIVDNKRNEKYLSLVSNSLYVNSLEAKDDYEAKNQLANFKYVKLDYASIPDSKVTPTDDDYQSYYNDHKQSFDNSQETRSLAYVSFNAAPSKDDSSAIKTQVEKLVPEFKASTNDSLFVEVNADTKTPMVYQHKGQLDPKLDSVMFSAAPGFVYGPYLSTGSYKIAKLVDSRVGPDSVTARHILLPVNGGVDKALKTADSLKSLIQGGKSFADLAKMYSVDKGSADKGGDLGTFGRGAMVPVFEDAAFNGKKGDIKVVTSQFGVHIIQIMDQKGSSKVVKVAIVDKALSASTATQSAAYSKAQAFLGTVNNDNFTEQAQKSGLKVLLAPDVTATAASFGAVTNGREVVRWAYKASGGDVSDQVFTIGDQYIVAQLTTIKSKGILPLEAVKTQIKPFVITEVKAKILTDKLQNALNGSSNIDQVAQKAGSQVVPIQNIVLANPVIPGGAAEYKLIGTVFGSQPGKLSKPVEGQAGVFVFVVDNFIKPAPLTNAVRQKQEIGQALLQRSGQQILDALKDKANVKDYRVKFL</sequence>
<evidence type="ECO:0000313" key="14">
    <source>
        <dbReference type="Proteomes" id="UP000199679"/>
    </source>
</evidence>
<keyword evidence="5" id="KW-1133">Transmembrane helix</keyword>
<dbReference type="PANTHER" id="PTHR47529:SF1">
    <property type="entry name" value="PERIPLASMIC CHAPERONE PPID"/>
    <property type="match status" value="1"/>
</dbReference>
<dbReference type="PROSITE" id="PS50198">
    <property type="entry name" value="PPIC_PPIASE_2"/>
    <property type="match status" value="1"/>
</dbReference>
<evidence type="ECO:0000256" key="10">
    <source>
        <dbReference type="ARBA" id="ARBA00042775"/>
    </source>
</evidence>
<keyword evidence="6" id="KW-0472">Membrane</keyword>
<dbReference type="InterPro" id="IPR000297">
    <property type="entry name" value="PPIase_PpiC"/>
</dbReference>
<reference evidence="13 14" key="1">
    <citation type="submission" date="2016-10" db="EMBL/GenBank/DDBJ databases">
        <authorList>
            <person name="de Groot N.N."/>
        </authorList>
    </citation>
    <scope>NUCLEOTIDE SEQUENCE [LARGE SCALE GENOMIC DNA]</scope>
    <source>
        <strain evidence="13 14">MP1X4</strain>
    </source>
</reference>
<dbReference type="InterPro" id="IPR027304">
    <property type="entry name" value="Trigger_fact/SurA_dom_sf"/>
</dbReference>
<dbReference type="STRING" id="652787.SAMN05216490_0351"/>
<keyword evidence="11 13" id="KW-0413">Isomerase</keyword>
<dbReference type="AlphaFoldDB" id="A0A1H1NNC4"/>
<dbReference type="Pfam" id="PF13616">
    <property type="entry name" value="Rotamase_3"/>
    <property type="match status" value="1"/>
</dbReference>
<dbReference type="InterPro" id="IPR052029">
    <property type="entry name" value="PpiD_chaperone"/>
</dbReference>
<dbReference type="Proteomes" id="UP000199679">
    <property type="component" value="Chromosome I"/>
</dbReference>
<dbReference type="SUPFAM" id="SSF54534">
    <property type="entry name" value="FKBP-like"/>
    <property type="match status" value="1"/>
</dbReference>
<proteinExistence type="inferred from homology"/>
<dbReference type="EMBL" id="LT629740">
    <property type="protein sequence ID" value="SDR99809.1"/>
    <property type="molecule type" value="Genomic_DNA"/>
</dbReference>
<evidence type="ECO:0000313" key="13">
    <source>
        <dbReference type="EMBL" id="SDR99809.1"/>
    </source>
</evidence>
<evidence type="ECO:0000256" key="1">
    <source>
        <dbReference type="ARBA" id="ARBA00004382"/>
    </source>
</evidence>
<feature type="domain" description="PpiC" evidence="12">
    <location>
        <begin position="347"/>
        <end position="443"/>
    </location>
</feature>
<keyword evidence="11" id="KW-0697">Rotamase</keyword>
<keyword evidence="7" id="KW-0143">Chaperone</keyword>
<dbReference type="GO" id="GO:0005886">
    <property type="term" value="C:plasma membrane"/>
    <property type="evidence" value="ECO:0007669"/>
    <property type="project" value="UniProtKB-SubCell"/>
</dbReference>
<organism evidence="13 14">
    <name type="scientific">Mucilaginibacter mallensis</name>
    <dbReference type="NCBI Taxonomy" id="652787"/>
    <lineage>
        <taxon>Bacteria</taxon>
        <taxon>Pseudomonadati</taxon>
        <taxon>Bacteroidota</taxon>
        <taxon>Sphingobacteriia</taxon>
        <taxon>Sphingobacteriales</taxon>
        <taxon>Sphingobacteriaceae</taxon>
        <taxon>Mucilaginibacter</taxon>
    </lineage>
</organism>
<evidence type="ECO:0000256" key="4">
    <source>
        <dbReference type="ARBA" id="ARBA00022692"/>
    </source>
</evidence>
<dbReference type="PANTHER" id="PTHR47529">
    <property type="entry name" value="PEPTIDYL-PROLYL CIS-TRANS ISOMERASE D"/>
    <property type="match status" value="1"/>
</dbReference>
<evidence type="ECO:0000259" key="12">
    <source>
        <dbReference type="PROSITE" id="PS50198"/>
    </source>
</evidence>
<accession>A0A1H1NNC4</accession>
<protein>
    <recommendedName>
        <fullName evidence="9">Periplasmic chaperone PpiD</fullName>
    </recommendedName>
    <alternativeName>
        <fullName evidence="10">Periplasmic folding chaperone</fullName>
    </alternativeName>
</protein>
<dbReference type="PROSITE" id="PS01096">
    <property type="entry name" value="PPIC_PPIASE_1"/>
    <property type="match status" value="1"/>
</dbReference>
<gene>
    <name evidence="13" type="ORF">SAMN05216490_0351</name>
</gene>
<comment type="subcellular location">
    <subcellularLocation>
        <location evidence="1">Cell inner membrane</location>
        <topology evidence="1">Single-pass type II membrane protein</topology>
        <orientation evidence="1">Periplasmic side</orientation>
    </subcellularLocation>
</comment>
<dbReference type="InterPro" id="IPR046357">
    <property type="entry name" value="PPIase_dom_sf"/>
</dbReference>